<keyword evidence="2" id="KW-0963">Cytoplasm</keyword>
<feature type="region of interest" description="Disordered" evidence="10">
    <location>
        <begin position="1133"/>
        <end position="1201"/>
    </location>
</feature>
<reference evidence="12 13" key="1">
    <citation type="submission" date="2016-05" db="EMBL/GenBank/DDBJ databases">
        <title>Genome sequencing reveals origins of a unique bacterial endosymbiosis in the earliest lineages of terrestrial Fungi.</title>
        <authorList>
            <consortium name="DOE Joint Genome Institute"/>
            <person name="Uehling J."/>
            <person name="Gryganskyi A."/>
            <person name="Hameed K."/>
            <person name="Tschaplinski T."/>
            <person name="Misztal P."/>
            <person name="Wu S."/>
            <person name="Desiro A."/>
            <person name="Vande Pol N."/>
            <person name="Du Z.-Y."/>
            <person name="Zienkiewicz A."/>
            <person name="Zienkiewicz K."/>
            <person name="Morin E."/>
            <person name="Tisserant E."/>
            <person name="Splivallo R."/>
            <person name="Hainaut M."/>
            <person name="Henrissat B."/>
            <person name="Ohm R."/>
            <person name="Kuo A."/>
            <person name="Yan J."/>
            <person name="Lipzen A."/>
            <person name="Nolan M."/>
            <person name="Labutti K."/>
            <person name="Barry K."/>
            <person name="Goldstein A."/>
            <person name="Labbe J."/>
            <person name="Schadt C."/>
            <person name="Tuskan G."/>
            <person name="Grigoriev I."/>
            <person name="Martin F."/>
            <person name="Vilgalys R."/>
            <person name="Bonito G."/>
        </authorList>
    </citation>
    <scope>NUCLEOTIDE SEQUENCE [LARGE SCALE GENOMIC DNA]</scope>
    <source>
        <strain evidence="12 13">AG-77</strain>
    </source>
</reference>
<dbReference type="EMBL" id="KV442014">
    <property type="protein sequence ID" value="OAQ35609.1"/>
    <property type="molecule type" value="Genomic_DNA"/>
</dbReference>
<feature type="compositionally biased region" description="Low complexity" evidence="10">
    <location>
        <begin position="1213"/>
        <end position="1229"/>
    </location>
</feature>
<evidence type="ECO:0000256" key="8">
    <source>
        <dbReference type="ARBA" id="ARBA00023212"/>
    </source>
</evidence>
<feature type="domain" description="Kinesin motor" evidence="11">
    <location>
        <begin position="97"/>
        <end position="488"/>
    </location>
</feature>
<evidence type="ECO:0000256" key="5">
    <source>
        <dbReference type="ARBA" id="ARBA00022840"/>
    </source>
</evidence>
<feature type="compositionally biased region" description="Low complexity" evidence="10">
    <location>
        <begin position="792"/>
        <end position="803"/>
    </location>
</feature>
<evidence type="ECO:0000313" key="12">
    <source>
        <dbReference type="EMBL" id="OAQ35609.1"/>
    </source>
</evidence>
<dbReference type="PANTHER" id="PTHR47968:SF13">
    <property type="entry name" value="KINESIN-LIKE PROTEIN KIF19 ISOFORM X1"/>
    <property type="match status" value="1"/>
</dbReference>
<dbReference type="GO" id="GO:0061673">
    <property type="term" value="C:mitotic spindle astral microtubule"/>
    <property type="evidence" value="ECO:0007669"/>
    <property type="project" value="UniProtKB-ARBA"/>
</dbReference>
<dbReference type="SUPFAM" id="SSF52540">
    <property type="entry name" value="P-loop containing nucleoside triphosphate hydrolases"/>
    <property type="match status" value="1"/>
</dbReference>
<evidence type="ECO:0000256" key="7">
    <source>
        <dbReference type="ARBA" id="ARBA00023175"/>
    </source>
</evidence>
<evidence type="ECO:0000259" key="11">
    <source>
        <dbReference type="PROSITE" id="PS50067"/>
    </source>
</evidence>
<keyword evidence="4 9" id="KW-0547">Nucleotide-binding</keyword>
<keyword evidence="13" id="KW-1185">Reference proteome</keyword>
<feature type="compositionally biased region" description="Polar residues" evidence="10">
    <location>
        <begin position="1045"/>
        <end position="1061"/>
    </location>
</feature>
<dbReference type="InterPro" id="IPR036961">
    <property type="entry name" value="Kinesin_motor_dom_sf"/>
</dbReference>
<dbReference type="GO" id="GO:0005634">
    <property type="term" value="C:nucleus"/>
    <property type="evidence" value="ECO:0007669"/>
    <property type="project" value="UniProtKB-ARBA"/>
</dbReference>
<dbReference type="PANTHER" id="PTHR47968">
    <property type="entry name" value="CENTROMERE PROTEIN E"/>
    <property type="match status" value="1"/>
</dbReference>
<evidence type="ECO:0000313" key="13">
    <source>
        <dbReference type="Proteomes" id="UP000078512"/>
    </source>
</evidence>
<keyword evidence="7 9" id="KW-0505">Motor protein</keyword>
<dbReference type="InterPro" id="IPR019821">
    <property type="entry name" value="Kinesin_motor_CS"/>
</dbReference>
<comment type="similarity">
    <text evidence="9">Belongs to the TRAFAC class myosin-kinesin ATPase superfamily. Kinesin family.</text>
</comment>
<gene>
    <name evidence="12" type="ORF">K457DRAFT_147683</name>
</gene>
<evidence type="ECO:0000256" key="4">
    <source>
        <dbReference type="ARBA" id="ARBA00022741"/>
    </source>
</evidence>
<dbReference type="OrthoDB" id="3176171at2759"/>
<feature type="compositionally biased region" description="Basic residues" evidence="10">
    <location>
        <begin position="903"/>
        <end position="912"/>
    </location>
</feature>
<dbReference type="STRING" id="1314771.A0A197KGX4"/>
<dbReference type="PROSITE" id="PS50067">
    <property type="entry name" value="KINESIN_MOTOR_2"/>
    <property type="match status" value="1"/>
</dbReference>
<organism evidence="12 13">
    <name type="scientific">Linnemannia elongata AG-77</name>
    <dbReference type="NCBI Taxonomy" id="1314771"/>
    <lineage>
        <taxon>Eukaryota</taxon>
        <taxon>Fungi</taxon>
        <taxon>Fungi incertae sedis</taxon>
        <taxon>Mucoromycota</taxon>
        <taxon>Mortierellomycotina</taxon>
        <taxon>Mortierellomycetes</taxon>
        <taxon>Mortierellales</taxon>
        <taxon>Mortierellaceae</taxon>
        <taxon>Linnemannia</taxon>
    </lineage>
</organism>
<feature type="compositionally biased region" description="Low complexity" evidence="10">
    <location>
        <begin position="1392"/>
        <end position="1404"/>
    </location>
</feature>
<name>A0A197KGX4_9FUNG</name>
<dbReference type="InterPro" id="IPR027417">
    <property type="entry name" value="P-loop_NTPase"/>
</dbReference>
<evidence type="ECO:0000256" key="9">
    <source>
        <dbReference type="PROSITE-ProRule" id="PRU00283"/>
    </source>
</evidence>
<comment type="subcellular location">
    <subcellularLocation>
        <location evidence="1">Cytoplasm</location>
        <location evidence="1">Cytoskeleton</location>
    </subcellularLocation>
</comment>
<feature type="region of interest" description="Disordered" evidence="10">
    <location>
        <begin position="46"/>
        <end position="76"/>
    </location>
</feature>
<feature type="region of interest" description="Disordered" evidence="10">
    <location>
        <begin position="785"/>
        <end position="808"/>
    </location>
</feature>
<evidence type="ECO:0000256" key="3">
    <source>
        <dbReference type="ARBA" id="ARBA00022701"/>
    </source>
</evidence>
<feature type="compositionally biased region" description="Low complexity" evidence="10">
    <location>
        <begin position="1166"/>
        <end position="1179"/>
    </location>
</feature>
<dbReference type="GO" id="GO:0035371">
    <property type="term" value="C:microtubule plus-end"/>
    <property type="evidence" value="ECO:0007669"/>
    <property type="project" value="UniProtKB-ARBA"/>
</dbReference>
<dbReference type="FunFam" id="3.40.850.10:FF:000090">
    <property type="entry name" value="Kinesin-like protein"/>
    <property type="match status" value="1"/>
</dbReference>
<feature type="region of interest" description="Disordered" evidence="10">
    <location>
        <begin position="939"/>
        <end position="1092"/>
    </location>
</feature>
<feature type="region of interest" description="Disordered" evidence="10">
    <location>
        <begin position="1"/>
        <end position="33"/>
    </location>
</feature>
<feature type="binding site" evidence="9">
    <location>
        <begin position="240"/>
        <end position="247"/>
    </location>
    <ligand>
        <name>ATP</name>
        <dbReference type="ChEBI" id="CHEBI:30616"/>
    </ligand>
</feature>
<proteinExistence type="inferred from homology"/>
<dbReference type="Pfam" id="PF00225">
    <property type="entry name" value="Kinesin"/>
    <property type="match status" value="1"/>
</dbReference>
<keyword evidence="3" id="KW-0493">Microtubule</keyword>
<feature type="region of interest" description="Disordered" evidence="10">
    <location>
        <begin position="1288"/>
        <end position="1428"/>
    </location>
</feature>
<feature type="compositionally biased region" description="Polar residues" evidence="10">
    <location>
        <begin position="46"/>
        <end position="63"/>
    </location>
</feature>
<evidence type="ECO:0000256" key="2">
    <source>
        <dbReference type="ARBA" id="ARBA00022490"/>
    </source>
</evidence>
<dbReference type="GO" id="GO:0005524">
    <property type="term" value="F:ATP binding"/>
    <property type="evidence" value="ECO:0007669"/>
    <property type="project" value="UniProtKB-UniRule"/>
</dbReference>
<dbReference type="InterPro" id="IPR027640">
    <property type="entry name" value="Kinesin-like_fam"/>
</dbReference>
<dbReference type="PROSITE" id="PS00411">
    <property type="entry name" value="KINESIN_MOTOR_1"/>
    <property type="match status" value="1"/>
</dbReference>
<dbReference type="GO" id="GO:0070462">
    <property type="term" value="P:plus-end specific microtubule depolymerization"/>
    <property type="evidence" value="ECO:0007669"/>
    <property type="project" value="UniProtKB-ARBA"/>
</dbReference>
<evidence type="ECO:0000256" key="6">
    <source>
        <dbReference type="ARBA" id="ARBA00023054"/>
    </source>
</evidence>
<dbReference type="GO" id="GO:0008017">
    <property type="term" value="F:microtubule binding"/>
    <property type="evidence" value="ECO:0007669"/>
    <property type="project" value="InterPro"/>
</dbReference>
<keyword evidence="8" id="KW-0206">Cytoskeleton</keyword>
<feature type="compositionally biased region" description="Low complexity" evidence="10">
    <location>
        <begin position="1411"/>
        <end position="1428"/>
    </location>
</feature>
<feature type="region of interest" description="Disordered" evidence="10">
    <location>
        <begin position="849"/>
        <end position="921"/>
    </location>
</feature>
<keyword evidence="6" id="KW-0175">Coiled coil</keyword>
<feature type="region of interest" description="Disordered" evidence="10">
    <location>
        <begin position="1213"/>
        <end position="1276"/>
    </location>
</feature>
<dbReference type="Gene3D" id="3.40.850.10">
    <property type="entry name" value="Kinesin motor domain"/>
    <property type="match status" value="1"/>
</dbReference>
<dbReference type="PRINTS" id="PR00380">
    <property type="entry name" value="KINESINHEAVY"/>
</dbReference>
<dbReference type="SMART" id="SM00129">
    <property type="entry name" value="KISc"/>
    <property type="match status" value="1"/>
</dbReference>
<dbReference type="CDD" id="cd01370">
    <property type="entry name" value="KISc_KIP3_like"/>
    <property type="match status" value="1"/>
</dbReference>
<dbReference type="GO" id="GO:0051656">
    <property type="term" value="P:establishment of organelle localization"/>
    <property type="evidence" value="ECO:0007669"/>
    <property type="project" value="UniProtKB-ARBA"/>
</dbReference>
<dbReference type="GO" id="GO:0033047">
    <property type="term" value="P:regulation of mitotic sister chromatid segregation"/>
    <property type="evidence" value="ECO:0007669"/>
    <property type="project" value="UniProtKB-ARBA"/>
</dbReference>
<accession>A0A197KGX4</accession>
<evidence type="ECO:0000256" key="10">
    <source>
        <dbReference type="SAM" id="MobiDB-lite"/>
    </source>
</evidence>
<dbReference type="GO" id="GO:0008574">
    <property type="term" value="F:plus-end-directed microtubule motor activity"/>
    <property type="evidence" value="ECO:0007669"/>
    <property type="project" value="UniProtKB-ARBA"/>
</dbReference>
<keyword evidence="5 9" id="KW-0067">ATP-binding</keyword>
<feature type="compositionally biased region" description="Low complexity" evidence="10">
    <location>
        <begin position="849"/>
        <end position="859"/>
    </location>
</feature>
<sequence>MQGLEVISSLHSLPRSSTSHYKPHGNNTINGTHPNLELELTQAAPVSSKTGDGGDNNTSNQPNGGAGMDVDTGSPSTEAVKGIKRVRETPQWPSESAILVAVRVRPFNASEQMRLPQASTSKFNFSADASLAGLGAGHGRGDGSDSSAHTGSKGQAGIRKVVDVLDDSVLVFDPPDAESISKYKRALLPVQAYRRFKDMRYAFDRVFHEDAQQEEVFENTTRHLIDGVLNGYNGTLFAYGATGCGKTHTISGTLDKPGIIFLTMQELYDRIKEVEDEKTIEVSLSYLEVYNETIRDLLTKPGSETSKPASLHLREDSAKKISIAGLSEHHPKGMDELMDLVLMGNENRTMSPTEANATSSRSHAVLQINICQRLKTANVSEDFTIATLSLIDLAGSERASATKNRGTRLAEGANINKSLLALGNCINALCDNKPKAHIPYRDSKLTRLLKFSLGGNCKTVMIACVSPSSQHYEETHNTLKYANRAKNIKTKVTKNTLNVDRHVSEYVQAIYELRQEVAELKGKLQNQARGEEIERAQQRQDALSREVEETVRKMRATFQTARSQEQSYAQLQSRHFIISARLSGLQRWREGFHHASQAARQQYEQLEKDIKAQGDQGGAMDDEAVIARARKLNDSMNASSSYINMVDNLIQDLNDQTMMLTRQMQEQEDSLKLYAVSIQSIEKRGGLSSASFPYHRLYELEKKCQALESHNKILTTKLELSDMSLSEQFLATEDFMELSAKSLVGLRSEIEAVEQAGLATRTLNDIYMSSITSFTDMTKRIGTSLSQNQGFSGSEANDSGSSSTIGLGDSRLMSILPEVPSTPVKRHSQSNVLPNLSMDTVDTNLALGSSSLYGSQSPSRMFQERNQWGSPQNPFQSPPPAPSRRPSTPRRKSNPMPGVIFSPKRRPRGGLRQHRDFPTPTKRNVNFLLDVVAEDEERYSTGWRDPAQPIIRPTPFPSLSNLRDDSPTSTPPPASSSSSSSLGRVGLGGGAKRLVVSSNGTNGASSGQGGGGARRMVVTSSTVPSGIKSAKGEMSKGPQRLNPFVTGNHNGSPPSNFSSPTKRLRQLDGDSTGQAGKKQRSSPVLSQQPAVVVHGASSATAARIARRQSMMPENRNPFKVASTAVATLFHGKSSDSVMTSPPNGSSSANTNRHASKFHGVSTDAESSGPSSAQGSSRIPIPSPPPPVNGAKKPLRLDKSDPLKSIPKQLSAALVSATSTTSTASTSSATTKRRLSMGSIGQGSGSLHADEGNKTNGGTAAHSSVGSGIGGGPIRDASTRRRIRAQVTLTPPLDIPTFQQLGSNGGAGGRGSSSLGYQFAPGELGAPVMPDSQGMRPEPTRSKRRVSMMAALPRTTSVDVETAIGDDSASSSIPIPVTGSNRRRSLGPIRPLSSNNSNNSGNSSGTLQDLEPSSSLSTTATAAFPLSSL</sequence>
<evidence type="ECO:0000256" key="1">
    <source>
        <dbReference type="ARBA" id="ARBA00004245"/>
    </source>
</evidence>
<feature type="compositionally biased region" description="Low complexity" evidence="10">
    <location>
        <begin position="8"/>
        <end position="20"/>
    </location>
</feature>
<protein>
    <submittedName>
        <fullName evidence="12">Kinesin-domain-containing protein</fullName>
    </submittedName>
</protein>
<feature type="compositionally biased region" description="Polar residues" evidence="10">
    <location>
        <begin position="1134"/>
        <end position="1152"/>
    </location>
</feature>
<dbReference type="GO" id="GO:0090307">
    <property type="term" value="P:mitotic spindle assembly"/>
    <property type="evidence" value="ECO:0007669"/>
    <property type="project" value="UniProtKB-ARBA"/>
</dbReference>
<dbReference type="GO" id="GO:0010970">
    <property type="term" value="P:transport along microtubule"/>
    <property type="evidence" value="ECO:0007669"/>
    <property type="project" value="UniProtKB-ARBA"/>
</dbReference>
<dbReference type="Proteomes" id="UP000078512">
    <property type="component" value="Unassembled WGS sequence"/>
</dbReference>
<dbReference type="InterPro" id="IPR001752">
    <property type="entry name" value="Kinesin_motor_dom"/>
</dbReference>